<dbReference type="EMBL" id="FORM01000033">
    <property type="protein sequence ID" value="SFJ69495.1"/>
    <property type="molecule type" value="Genomic_DNA"/>
</dbReference>
<evidence type="ECO:0000313" key="2">
    <source>
        <dbReference type="Proteomes" id="UP000199559"/>
    </source>
</evidence>
<accession>A0A1I3TEX6</accession>
<organism evidence="1 2">
    <name type="scientific">Olleya namhaensis</name>
    <dbReference type="NCBI Taxonomy" id="1144750"/>
    <lineage>
        <taxon>Bacteria</taxon>
        <taxon>Pseudomonadati</taxon>
        <taxon>Bacteroidota</taxon>
        <taxon>Flavobacteriia</taxon>
        <taxon>Flavobacteriales</taxon>
        <taxon>Flavobacteriaceae</taxon>
    </lineage>
</organism>
<reference evidence="2" key="1">
    <citation type="submission" date="2016-10" db="EMBL/GenBank/DDBJ databases">
        <authorList>
            <person name="Varghese N."/>
            <person name="Submissions S."/>
        </authorList>
    </citation>
    <scope>NUCLEOTIDE SEQUENCE [LARGE SCALE GENOMIC DNA]</scope>
    <source>
        <strain evidence="2">DSM 28881</strain>
    </source>
</reference>
<dbReference type="AlphaFoldDB" id="A0A1I3TEX6"/>
<name>A0A1I3TEX6_9FLAO</name>
<keyword evidence="2" id="KW-1185">Reference proteome</keyword>
<evidence type="ECO:0000313" key="1">
    <source>
        <dbReference type="EMBL" id="SFJ69495.1"/>
    </source>
</evidence>
<protein>
    <submittedName>
        <fullName evidence="1">Uncharacterized protein</fullName>
    </submittedName>
</protein>
<sequence length="227" mass="26312">MKFIKIFIILLLIFNCSDKKTELKPTEFDEVLGTENTNTLNLLVSEFENGFLKTQYPNLDIENAYKKFLTEISDGKIKNSLAITEKSKNIFNKSQLRLEIFCVADSTWIEKNPWNDKTLLVKARIQCKKSDGTFEKGAMTMPFDEKEISKDSILKKYMNFVRTNHNGKYIKALNSIASKSEFLSSFVTDRNDFGIIPFYFTAKRILANKVDLNDYYIKRIIIAEMSN</sequence>
<gene>
    <name evidence="1" type="ORF">SAMN05443431_1331</name>
</gene>
<proteinExistence type="predicted"/>
<dbReference type="RefSeq" id="WP_090842505.1">
    <property type="nucleotide sequence ID" value="NZ_FORM01000033.1"/>
</dbReference>
<dbReference type="Proteomes" id="UP000199559">
    <property type="component" value="Unassembled WGS sequence"/>
</dbReference>